<dbReference type="RefSeq" id="WP_207183696.1">
    <property type="nucleotide sequence ID" value="NZ_AP024145.1"/>
</dbReference>
<proteinExistence type="predicted"/>
<dbReference type="AlphaFoldDB" id="A0A8H8WU31"/>
<evidence type="ECO:0000256" key="1">
    <source>
        <dbReference type="SAM" id="MobiDB-lite"/>
    </source>
</evidence>
<evidence type="ECO:0000256" key="2">
    <source>
        <dbReference type="SAM" id="SignalP"/>
    </source>
</evidence>
<dbReference type="EMBL" id="AP024145">
    <property type="protein sequence ID" value="BCM84268.1"/>
    <property type="molecule type" value="Genomic_DNA"/>
</dbReference>
<reference evidence="3" key="1">
    <citation type="submission" date="2020-11" db="EMBL/GenBank/DDBJ databases">
        <title>Complete genome sequence of a novel pathogenic Methylobacterium strain isolated from rice in Vietnam.</title>
        <authorList>
            <person name="Lai K."/>
            <person name="Okazaki S."/>
            <person name="Higashi K."/>
            <person name="Mori H."/>
            <person name="Toyoda A."/>
            <person name="Kurokawa K."/>
        </authorList>
    </citation>
    <scope>NUCLEOTIDE SEQUENCE</scope>
    <source>
        <strain evidence="3">VL1</strain>
    </source>
</reference>
<gene>
    <name evidence="3" type="ORF">mvi_27290</name>
</gene>
<protein>
    <submittedName>
        <fullName evidence="3">Uncharacterized protein</fullName>
    </submittedName>
</protein>
<dbReference type="KEGG" id="mind:mvi_27290"/>
<keyword evidence="2" id="KW-0732">Signal</keyword>
<accession>A0A8H8WU31</accession>
<feature type="signal peptide" evidence="2">
    <location>
        <begin position="1"/>
        <end position="21"/>
    </location>
</feature>
<dbReference type="Proteomes" id="UP000663508">
    <property type="component" value="Chromosome"/>
</dbReference>
<evidence type="ECO:0000313" key="3">
    <source>
        <dbReference type="EMBL" id="BCM84268.1"/>
    </source>
</evidence>
<feature type="compositionally biased region" description="Basic and acidic residues" evidence="1">
    <location>
        <begin position="55"/>
        <end position="71"/>
    </location>
</feature>
<evidence type="ECO:0000313" key="4">
    <source>
        <dbReference type="Proteomes" id="UP000663508"/>
    </source>
</evidence>
<name>A0A8H8WU31_9HYPH</name>
<feature type="region of interest" description="Disordered" evidence="1">
    <location>
        <begin position="55"/>
        <end position="87"/>
    </location>
</feature>
<organism evidence="3 4">
    <name type="scientific">Methylobacterium indicum</name>
    <dbReference type="NCBI Taxonomy" id="1775910"/>
    <lineage>
        <taxon>Bacteria</taxon>
        <taxon>Pseudomonadati</taxon>
        <taxon>Pseudomonadota</taxon>
        <taxon>Alphaproteobacteria</taxon>
        <taxon>Hyphomicrobiales</taxon>
        <taxon>Methylobacteriaceae</taxon>
        <taxon>Methylobacterium</taxon>
    </lineage>
</organism>
<feature type="chain" id="PRO_5034153096" evidence="2">
    <location>
        <begin position="22"/>
        <end position="109"/>
    </location>
</feature>
<sequence>MTKTTLLLAGATLLAATAASAQSAKEIYSYKAPSGMFSEGTTKWDMYRFMAVDHEQQEQREAAAARAEADRTASVPSPAVAGRPVAHSRLHSRFAHSRLAHARAQSVRP</sequence>